<dbReference type="EMBL" id="HBIJ01007304">
    <property type="protein sequence ID" value="CAE0364409.1"/>
    <property type="molecule type" value="Transcribed_RNA"/>
</dbReference>
<dbReference type="GO" id="GO:0000723">
    <property type="term" value="P:telomere maintenance"/>
    <property type="evidence" value="ECO:0007669"/>
    <property type="project" value="TreeGrafter"/>
</dbReference>
<accession>A0A7S3JTB1</accession>
<dbReference type="InterPro" id="IPR016024">
    <property type="entry name" value="ARM-type_fold"/>
</dbReference>
<dbReference type="InterPro" id="IPR036940">
    <property type="entry name" value="PI3/4_kinase_cat_sf"/>
</dbReference>
<evidence type="ECO:0000259" key="3">
    <source>
        <dbReference type="PROSITE" id="PS51190"/>
    </source>
</evidence>
<dbReference type="GO" id="GO:0004674">
    <property type="term" value="F:protein serine/threonine kinase activity"/>
    <property type="evidence" value="ECO:0007669"/>
    <property type="project" value="TreeGrafter"/>
</dbReference>
<dbReference type="PANTHER" id="PTHR11139">
    <property type="entry name" value="ATAXIA TELANGIECTASIA MUTATED ATM -RELATED"/>
    <property type="match status" value="1"/>
</dbReference>
<dbReference type="PROSITE" id="PS50290">
    <property type="entry name" value="PI3_4_KINASE_3"/>
    <property type="match status" value="1"/>
</dbReference>
<evidence type="ECO:0000256" key="1">
    <source>
        <dbReference type="SAM" id="MobiDB-lite"/>
    </source>
</evidence>
<dbReference type="InterPro" id="IPR000403">
    <property type="entry name" value="PI3/4_kinase_cat_dom"/>
</dbReference>
<dbReference type="InterPro" id="IPR003152">
    <property type="entry name" value="FATC_dom"/>
</dbReference>
<dbReference type="PANTHER" id="PTHR11139:SF68">
    <property type="entry name" value="DNA-DEPENDENT PROTEIN KINASE CATALYTIC SUBUNIT"/>
    <property type="match status" value="1"/>
</dbReference>
<evidence type="ECO:0000313" key="4">
    <source>
        <dbReference type="EMBL" id="CAE0364409.1"/>
    </source>
</evidence>
<evidence type="ECO:0000259" key="2">
    <source>
        <dbReference type="PROSITE" id="PS50290"/>
    </source>
</evidence>
<dbReference type="GO" id="GO:0005634">
    <property type="term" value="C:nucleus"/>
    <property type="evidence" value="ECO:0007669"/>
    <property type="project" value="TreeGrafter"/>
</dbReference>
<dbReference type="SUPFAM" id="SSF56112">
    <property type="entry name" value="Protein kinase-like (PK-like)"/>
    <property type="match status" value="1"/>
</dbReference>
<gene>
    <name evidence="4" type="ORF">ALAG00032_LOCUS5150</name>
</gene>
<proteinExistence type="predicted"/>
<name>A0A7S3JTB1_9STRA</name>
<dbReference type="InterPro" id="IPR045581">
    <property type="entry name" value="DNAPKcs_CC5"/>
</dbReference>
<dbReference type="PROSITE" id="PS51190">
    <property type="entry name" value="FATC"/>
    <property type="match status" value="1"/>
</dbReference>
<feature type="region of interest" description="Disordered" evidence="1">
    <location>
        <begin position="1"/>
        <end position="44"/>
    </location>
</feature>
<dbReference type="InterPro" id="IPR011009">
    <property type="entry name" value="Kinase-like_dom_sf"/>
</dbReference>
<dbReference type="Pfam" id="PF19704">
    <property type="entry name" value="DNAPKcs_CC5"/>
    <property type="match status" value="1"/>
</dbReference>
<dbReference type="SMART" id="SM00146">
    <property type="entry name" value="PI3Kc"/>
    <property type="match status" value="1"/>
</dbReference>
<dbReference type="Gene3D" id="3.30.1010.10">
    <property type="entry name" value="Phosphatidylinositol 3-kinase Catalytic Subunit, Chain A, domain 4"/>
    <property type="match status" value="1"/>
</dbReference>
<reference evidence="4" key="1">
    <citation type="submission" date="2021-01" db="EMBL/GenBank/DDBJ databases">
        <authorList>
            <person name="Corre E."/>
            <person name="Pelletier E."/>
            <person name="Niang G."/>
            <person name="Scheremetjew M."/>
            <person name="Finn R."/>
            <person name="Kale V."/>
            <person name="Holt S."/>
            <person name="Cochrane G."/>
            <person name="Meng A."/>
            <person name="Brown T."/>
            <person name="Cohen L."/>
        </authorList>
    </citation>
    <scope>NUCLEOTIDE SEQUENCE</scope>
    <source>
        <strain evidence="4">CCMP1510</strain>
    </source>
</reference>
<feature type="compositionally biased region" description="Acidic residues" evidence="1">
    <location>
        <begin position="1"/>
        <end position="13"/>
    </location>
</feature>
<organism evidence="4">
    <name type="scientific">Aureoumbra lagunensis</name>
    <dbReference type="NCBI Taxonomy" id="44058"/>
    <lineage>
        <taxon>Eukaryota</taxon>
        <taxon>Sar</taxon>
        <taxon>Stramenopiles</taxon>
        <taxon>Ochrophyta</taxon>
        <taxon>Pelagophyceae</taxon>
        <taxon>Pelagomonadales</taxon>
        <taxon>Aureoumbra</taxon>
    </lineage>
</organism>
<feature type="domain" description="PI3K/PI4K catalytic" evidence="2">
    <location>
        <begin position="1679"/>
        <end position="2015"/>
    </location>
</feature>
<dbReference type="SMART" id="SM01343">
    <property type="entry name" value="FATC"/>
    <property type="match status" value="1"/>
</dbReference>
<dbReference type="SUPFAM" id="SSF48371">
    <property type="entry name" value="ARM repeat"/>
    <property type="match status" value="1"/>
</dbReference>
<feature type="domain" description="FATC" evidence="3">
    <location>
        <begin position="2057"/>
        <end position="2089"/>
    </location>
</feature>
<protein>
    <recommendedName>
        <fullName evidence="5">Non-specific serine/threonine protein kinase</fullName>
    </recommendedName>
</protein>
<dbReference type="Pfam" id="PF00454">
    <property type="entry name" value="PI3_PI4_kinase"/>
    <property type="match status" value="1"/>
</dbReference>
<dbReference type="GO" id="GO:0006303">
    <property type="term" value="P:double-strand break repair via nonhomologous end joining"/>
    <property type="evidence" value="ECO:0007669"/>
    <property type="project" value="InterPro"/>
</dbReference>
<evidence type="ECO:0008006" key="5">
    <source>
        <dbReference type="Google" id="ProtNLM"/>
    </source>
</evidence>
<dbReference type="Gene3D" id="1.10.1070.11">
    <property type="entry name" value="Phosphatidylinositol 3-/4-kinase, catalytic domain"/>
    <property type="match status" value="1"/>
</dbReference>
<sequence length="2089" mass="235038">MSTDEDDDGNESDNSEKSGSDEDGNDSSSNENENDDDVENAMTNSRRITSRREIIFLSVNIVNLHPCMTPIVNALKKLLKEFEHGTTDWVDRIKHILVDRIKHILGAASHYALHQKEKVRWRSRNASIFAIQLVLNISDHIPKDCIDRLRISLVEAATVALAKHGAPGIDFLLRQVVELLSENDWVCQETDREHFNAYQELSIELMRLAPYTGRDQNSKMIDLKYTAFASYQHVTSDNVTLFYNFAKANKLALFGTSTLWWEEHILRHLSYDEAGDARIGRHHSSPQSAGSMRVVHRRCGLSMATVILDLTADNGASLLRSPKVLNAILNCATTSQDRRLVYVSAGEFVRDMLRALKENSSEESRSYTKDVQNRLKRLGNSDPSKIRNALFASLAKFASSGNNLIGDRVLCNIALKNILDCDTAQRAELLTFLHFAVRPPNDFSDDDLFERLADKIDDLFADTTRKVVAQSNSIYQDDTSDVGQKAKPVVSIALLELFKDRINTLAHHRLCRRIIYDGTHALARALPAYRDPSHRKLGYELLAELYKIYFPLEESCSMSIEPDSFDETPKYVREALLAGLADPDDTGMHDVQKRNTELDQENNVGCRRFVYDFWRERLPKKPQHRLDALFQEVFLCADPLSLRYAIPYLFTHAAQSMKRNKIFSGGLELNNNDSVQLYDHYQNDGPSFTLESIADLSLRQDLKSIKNKRSLEMSCQFVGQLSQKRKPAGKILASVKDSLADFDATQMSVEEHNRIVPSQFLFQKHRNLPSSVEQISHAAKSKANKKRRRVHFAEQEKEENVKSKLIVFRQYRPGEQPDIEISLADVVRPLVEIALRDGELAADLFTQIFIQMYTVRCTERRSGLVQSMQEVLSNRSASSSAELVSTIHRSYLQIISVNDDFQSIPAPVIAESASRARIAESGAVLLEAMINSKMKYPGQSSDIQPEDLVELRRLYAAYHDYDSEIIVCDALLKNDEYAKYVADGRSIKRALALGDWQKALKYCISAGAPDVNSNQSWNIPSNDTSDDAADTLRICISAIALENSEEMTSLIERVQSNEEVRQWTAINTPCALALTYATCGNDLPNARHSVDTAYQVLATYWASTHACAIAARTDCLRELTHVAEIDSYLNACQTENPLRFLLKAWSSISLCADDPPEYWMRSKRSRQVLAKGMSSHSDAWRLELDGHIRRLTRDKAEFAINQLQIDIAKKFLENEDEDDSTVQKLRRSLNLAEARCRVMQVSGIVSSEEINTFLTLYILPYIETPEAAIIMMEYADALALLPRSSEATRERATNLFIQAAPIISSSCNAFALAELAYSALVQQHRRVIIDALWRIADEPIAECVKCAISISISNYIRALSQNDKTAKECAVPRILALLTSSDAKIARSAIGVFNESTNSLPLDPFVPWAYRFMSLAAEHDEKHQNEECKLQPILMRLAREKPSSLQSPLRFAIERLKDRGLFTRTSTTYQLYKECPNQGFDAFVIALQGLQEPALRLNSALRELREVLNENGTSTRRGSCIQGANEYTLRAAKRIWSQLYEELLAPSWPGVNGYLGEANHKFARDWRGRLTGPSRSMRSSFLGKEFNGDSKEELVRGGKLVPKTISDLKSAKDCVEAILEKLKQRMNNDRNVSDSTLRDVSTYLLKYDGSNNYDTALDVPLAAWENDTLKCSVPKILVFDPCVVYLSSMRRPCKIKTRCSDGAERSFLVKGGEDLRNDERIEHIFSAMRSALLSASKTRQKKLHTGVRTYGVFPLSPRVGLVEWIDGAETLSAVVERFIKGKAQENAHRARCAHLEGLKENYGIQKISAYLVAMSHITPESGANAFFKAQEALQPFAFGRKTPLSQYLIALAPQSEAFVSIRNNCIKSVASSSACTYIVGLGDRHQGNIMVDSSDGTIAHIDLGASFGYGTTLPVPEIIPIRLTPQLTSPYAPLDGRSHAKRYLGDTLETFRDRKYVSTLLAMLDVFATDPVLDWIQASEKFNRISNENSETNDDIQSSLTPELRVKIARDKLLGHHPAALITKEIECNSYVTRNRNSLNGIKRLLTNANRQYEHQSKLSPIEQAEVLIDLASDPALLSVHYVGLEPWW</sequence>
<dbReference type="InterPro" id="IPR050517">
    <property type="entry name" value="DDR_Repair_Kinase"/>
</dbReference>